<organism evidence="11 12">
    <name type="scientific">Candidatus Finniella inopinata</name>
    <dbReference type="NCBI Taxonomy" id="1696036"/>
    <lineage>
        <taxon>Bacteria</taxon>
        <taxon>Pseudomonadati</taxon>
        <taxon>Pseudomonadota</taxon>
        <taxon>Alphaproteobacteria</taxon>
        <taxon>Holosporales</taxon>
        <taxon>Candidatus Paracaedibacteraceae</taxon>
        <taxon>Candidatus Finniella</taxon>
    </lineage>
</organism>
<comment type="similarity">
    <text evidence="2 7 8">In the C-terminal section; belongs to the NAD synthetase family.</text>
</comment>
<dbReference type="FunFam" id="3.40.50.620:FF:000106">
    <property type="entry name" value="Glutamine-dependent NAD(+) synthetase"/>
    <property type="match status" value="1"/>
</dbReference>
<evidence type="ECO:0000256" key="8">
    <source>
        <dbReference type="PIRNR" id="PIRNR006630"/>
    </source>
</evidence>
<keyword evidence="12" id="KW-1185">Reference proteome</keyword>
<proteinExistence type="inferred from homology"/>
<dbReference type="GO" id="GO:0004359">
    <property type="term" value="F:glutaminase activity"/>
    <property type="evidence" value="ECO:0007669"/>
    <property type="project" value="InterPro"/>
</dbReference>
<dbReference type="CDD" id="cd00553">
    <property type="entry name" value="NAD_synthase"/>
    <property type="match status" value="1"/>
</dbReference>
<sequence>MTTIGLCQINPWVGHLQYNLEKIKQHFVLCQQQDVDLVVFPECAITGYPLEDLVLKPYFLQKVEQTIHDLAAVTIGSPTAILLGSPWLQAGKIVNTAMLIEDGKIQHIILKHKLPNHGVFDEKRIFQPGPLPTPILFRGLQLGVMVCEDMWYPEPAQHLKQNGAEILVVLNGSPFDLTKHERRQNQAKERVADTGLPLIYLNMVGGQDHLVFDGQSFVMATDQTYALEMPAFQETVGFIKLEKEETVAVNPLQNLPKSSMNEAETIYHCLVMGLKDYVEKNDFKGVLIGLSGGIDSALVAAIAVDALGAERVQCVMMPSPYTSKASFDDAESIVQFLKTPYDILSIEPAMAAYEQILQDTFADKTADTTEENIQSRSRGMVLMAMSNKNGFMVLSTGNKSEMAVGYATLYGDMCGGYNPLKDLYKMQVFSLAKWRNENSHSGFLGPDGPVMPDSVITKPPSAELKPDQTDQDSLPAYEVLDAILHQLIEKKASIQDVVANGFREDEVIKVYHLLHRAEYKRRQSPPGPKVSTKALSAERRYPITNGFLLNL</sequence>
<feature type="binding site" evidence="7">
    <location>
        <position position="396"/>
    </location>
    <ligand>
        <name>ATP</name>
        <dbReference type="ChEBI" id="CHEBI:30616"/>
    </ligand>
</feature>
<evidence type="ECO:0000256" key="7">
    <source>
        <dbReference type="HAMAP-Rule" id="MF_02090"/>
    </source>
</evidence>
<dbReference type="GO" id="GO:0005737">
    <property type="term" value="C:cytoplasm"/>
    <property type="evidence" value="ECO:0007669"/>
    <property type="project" value="InterPro"/>
</dbReference>
<keyword evidence="6 7" id="KW-0520">NAD</keyword>
<gene>
    <name evidence="7" type="primary">nadE</name>
    <name evidence="11" type="ORF">EQU50_00495</name>
</gene>
<dbReference type="AlphaFoldDB" id="A0A4Q7DL13"/>
<dbReference type="InterPro" id="IPR003010">
    <property type="entry name" value="C-N_Hydrolase"/>
</dbReference>
<dbReference type="GO" id="GO:0005524">
    <property type="term" value="F:ATP binding"/>
    <property type="evidence" value="ECO:0007669"/>
    <property type="project" value="UniProtKB-UniRule"/>
</dbReference>
<dbReference type="GO" id="GO:0008795">
    <property type="term" value="F:NAD+ synthase activity"/>
    <property type="evidence" value="ECO:0007669"/>
    <property type="project" value="UniProtKB-UniRule"/>
</dbReference>
<evidence type="ECO:0000256" key="3">
    <source>
        <dbReference type="ARBA" id="ARBA00022598"/>
    </source>
</evidence>
<comment type="function">
    <text evidence="7">Catalyzes the ATP-dependent amidation of deamido-NAD to form NAD. Uses L-glutamine as a nitrogen source.</text>
</comment>
<dbReference type="Pfam" id="PF02540">
    <property type="entry name" value="NAD_synthase"/>
    <property type="match status" value="1"/>
</dbReference>
<evidence type="ECO:0000256" key="2">
    <source>
        <dbReference type="ARBA" id="ARBA00007145"/>
    </source>
</evidence>
<comment type="caution">
    <text evidence="11">The sequence shown here is derived from an EMBL/GenBank/DDBJ whole genome shotgun (WGS) entry which is preliminary data.</text>
</comment>
<dbReference type="Gene3D" id="3.60.110.10">
    <property type="entry name" value="Carbon-nitrogen hydrolase"/>
    <property type="match status" value="1"/>
</dbReference>
<dbReference type="SUPFAM" id="SSF52402">
    <property type="entry name" value="Adenine nucleotide alpha hydrolases-like"/>
    <property type="match status" value="1"/>
</dbReference>
<comment type="caution">
    <text evidence="7">Lacks conserved residue(s) required for the propagation of feature annotation.</text>
</comment>
<comment type="pathway">
    <text evidence="1 7 8">Cofactor biosynthesis; NAD(+) biosynthesis; NAD(+) from deamido-NAD(+) (L-Gln route): step 1/1.</text>
</comment>
<dbReference type="InterPro" id="IPR036526">
    <property type="entry name" value="C-N_Hydrolase_sf"/>
</dbReference>
<dbReference type="GO" id="GO:0009435">
    <property type="term" value="P:NAD+ biosynthetic process"/>
    <property type="evidence" value="ECO:0007669"/>
    <property type="project" value="UniProtKB-UniRule"/>
</dbReference>
<dbReference type="Proteomes" id="UP000293550">
    <property type="component" value="Unassembled WGS sequence"/>
</dbReference>
<dbReference type="UniPathway" id="UPA00253">
    <property type="reaction ID" value="UER00334"/>
</dbReference>
<keyword evidence="5 7" id="KW-0067">ATP-binding</keyword>
<feature type="active site" description="Proton acceptor; for glutaminase activity" evidence="7">
    <location>
        <position position="42"/>
    </location>
</feature>
<evidence type="ECO:0000256" key="5">
    <source>
        <dbReference type="ARBA" id="ARBA00022840"/>
    </source>
</evidence>
<keyword evidence="4 7" id="KW-0547">Nucleotide-binding</keyword>
<dbReference type="GO" id="GO:0003952">
    <property type="term" value="F:NAD+ synthase (glutamine-hydrolyzing) activity"/>
    <property type="evidence" value="ECO:0007669"/>
    <property type="project" value="UniProtKB-UniRule"/>
</dbReference>
<dbReference type="NCBIfam" id="NF010588">
    <property type="entry name" value="PRK13981.1"/>
    <property type="match status" value="1"/>
</dbReference>
<comment type="catalytic activity">
    <reaction evidence="7 8">
        <text>deamido-NAD(+) + L-glutamine + ATP + H2O = L-glutamate + AMP + diphosphate + NAD(+) + H(+)</text>
        <dbReference type="Rhea" id="RHEA:24384"/>
        <dbReference type="ChEBI" id="CHEBI:15377"/>
        <dbReference type="ChEBI" id="CHEBI:15378"/>
        <dbReference type="ChEBI" id="CHEBI:29985"/>
        <dbReference type="ChEBI" id="CHEBI:30616"/>
        <dbReference type="ChEBI" id="CHEBI:33019"/>
        <dbReference type="ChEBI" id="CHEBI:57540"/>
        <dbReference type="ChEBI" id="CHEBI:58359"/>
        <dbReference type="ChEBI" id="CHEBI:58437"/>
        <dbReference type="ChEBI" id="CHEBI:456215"/>
        <dbReference type="EC" id="6.3.5.1"/>
    </reaction>
</comment>
<feature type="binding site" evidence="7">
    <location>
        <position position="520"/>
    </location>
    <ligand>
        <name>deamido-NAD(+)</name>
        <dbReference type="ChEBI" id="CHEBI:58437"/>
        <note>ligand shared between two neighboring subunits</note>
    </ligand>
</feature>
<feature type="domain" description="CN hydrolase" evidence="10">
    <location>
        <begin position="2"/>
        <end position="243"/>
    </location>
</feature>
<accession>A0A4Q7DL13</accession>
<feature type="binding site" evidence="7">
    <location>
        <position position="401"/>
    </location>
    <ligand>
        <name>deamido-NAD(+)</name>
        <dbReference type="ChEBI" id="CHEBI:58437"/>
        <note>ligand shared between two neighboring subunits</note>
    </ligand>
</feature>
<feature type="active site" description="Nucleophile; for glutaminase activity" evidence="7">
    <location>
        <position position="147"/>
    </location>
</feature>
<dbReference type="InterPro" id="IPR014445">
    <property type="entry name" value="Gln-dep_NAD_synthase"/>
</dbReference>
<feature type="binding site" evidence="7">
    <location>
        <position position="173"/>
    </location>
    <ligand>
        <name>L-glutamine</name>
        <dbReference type="ChEBI" id="CHEBI:58359"/>
    </ligand>
</feature>
<dbReference type="Gene3D" id="3.40.50.620">
    <property type="entry name" value="HUPs"/>
    <property type="match status" value="1"/>
</dbReference>
<dbReference type="CDD" id="cd07570">
    <property type="entry name" value="GAT_Gln-NAD-synth"/>
    <property type="match status" value="1"/>
</dbReference>
<comment type="similarity">
    <text evidence="9">Belongs to the NAD synthetase family.</text>
</comment>
<evidence type="ECO:0000259" key="10">
    <source>
        <dbReference type="PROSITE" id="PS50263"/>
    </source>
</evidence>
<dbReference type="EC" id="6.3.5.1" evidence="7 8"/>
<keyword evidence="3 7" id="KW-0436">Ligase</keyword>
<dbReference type="PANTHER" id="PTHR23090">
    <property type="entry name" value="NH 3 /GLUTAMINE-DEPENDENT NAD + SYNTHETASE"/>
    <property type="match status" value="1"/>
</dbReference>
<dbReference type="InterPro" id="IPR022310">
    <property type="entry name" value="NAD/GMP_synthase"/>
</dbReference>
<dbReference type="EMBL" id="SCFB01000001">
    <property type="protein sequence ID" value="RZI47098.1"/>
    <property type="molecule type" value="Genomic_DNA"/>
</dbReference>
<dbReference type="OrthoDB" id="9760188at2"/>
<evidence type="ECO:0000313" key="12">
    <source>
        <dbReference type="Proteomes" id="UP000293550"/>
    </source>
</evidence>
<evidence type="ECO:0000313" key="11">
    <source>
        <dbReference type="EMBL" id="RZI47098.1"/>
    </source>
</evidence>
<dbReference type="RefSeq" id="WP_130153211.1">
    <property type="nucleotide sequence ID" value="NZ_SCFB01000001.1"/>
</dbReference>
<protein>
    <recommendedName>
        <fullName evidence="7 8">Glutamine-dependent NAD(+) synthetase</fullName>
        <ecNumber evidence="7 8">6.3.5.1</ecNumber>
    </recommendedName>
    <alternativeName>
        <fullName evidence="7 8">NAD(+) synthase [glutamine-hydrolyzing]</fullName>
    </alternativeName>
</protein>
<dbReference type="Pfam" id="PF00795">
    <property type="entry name" value="CN_hydrolase"/>
    <property type="match status" value="1"/>
</dbReference>
<dbReference type="PANTHER" id="PTHR23090:SF9">
    <property type="entry name" value="GLUTAMINE-DEPENDENT NAD(+) SYNTHETASE"/>
    <property type="match status" value="1"/>
</dbReference>
<evidence type="ECO:0000256" key="1">
    <source>
        <dbReference type="ARBA" id="ARBA00005188"/>
    </source>
</evidence>
<dbReference type="PIRSF" id="PIRSF006630">
    <property type="entry name" value="NADS_GAT"/>
    <property type="match status" value="1"/>
</dbReference>
<evidence type="ECO:0000256" key="9">
    <source>
        <dbReference type="RuleBase" id="RU003811"/>
    </source>
</evidence>
<reference evidence="11 12" key="1">
    <citation type="submission" date="2018-10" db="EMBL/GenBank/DDBJ databases">
        <title>An updated phylogeny of the Alphaproteobacteria reveals that the parasitic Rickettsiales and Holosporales have independent origins.</title>
        <authorList>
            <person name="Munoz-Gomez S.A."/>
            <person name="Hess S."/>
            <person name="Burger G."/>
            <person name="Lang B.F."/>
            <person name="Susko E."/>
            <person name="Slamovits C.H."/>
            <person name="Roger A.J."/>
        </authorList>
    </citation>
    <scope>NUCLEOTIDE SEQUENCE [LARGE SCALE GENOMIC DNA]</scope>
    <source>
        <strain evidence="11">HOLO01</strain>
    </source>
</reference>
<feature type="binding site" evidence="7">
    <location>
        <begin position="289"/>
        <end position="296"/>
    </location>
    <ligand>
        <name>ATP</name>
        <dbReference type="ChEBI" id="CHEBI:30616"/>
    </ligand>
</feature>
<evidence type="ECO:0000256" key="6">
    <source>
        <dbReference type="ARBA" id="ARBA00023027"/>
    </source>
</evidence>
<dbReference type="PROSITE" id="PS50263">
    <property type="entry name" value="CN_HYDROLASE"/>
    <property type="match status" value="1"/>
</dbReference>
<dbReference type="HAMAP" id="MF_02090">
    <property type="entry name" value="NadE_glutamine_dep"/>
    <property type="match status" value="1"/>
</dbReference>
<dbReference type="SUPFAM" id="SSF56317">
    <property type="entry name" value="Carbon-nitrogen hydrolase"/>
    <property type="match status" value="1"/>
</dbReference>
<evidence type="ECO:0000256" key="4">
    <source>
        <dbReference type="ARBA" id="ARBA00022741"/>
    </source>
</evidence>
<feature type="binding site" evidence="7">
    <location>
        <position position="179"/>
    </location>
    <ligand>
        <name>L-glutamine</name>
        <dbReference type="ChEBI" id="CHEBI:58359"/>
    </ligand>
</feature>
<dbReference type="InterPro" id="IPR014729">
    <property type="entry name" value="Rossmann-like_a/b/a_fold"/>
</dbReference>
<dbReference type="NCBIfam" id="TIGR00552">
    <property type="entry name" value="nadE"/>
    <property type="match status" value="1"/>
</dbReference>
<name>A0A4Q7DL13_9PROT</name>
<feature type="active site" description="For glutaminase activity" evidence="7">
    <location>
        <position position="111"/>
    </location>
</feature>
<feature type="binding site" evidence="7">
    <location>
        <position position="372"/>
    </location>
    <ligand>
        <name>deamido-NAD(+)</name>
        <dbReference type="ChEBI" id="CHEBI:58437"/>
        <note>ligand shared between two neighboring subunits</note>
    </ligand>
</feature>
<dbReference type="InterPro" id="IPR003694">
    <property type="entry name" value="NAD_synthase"/>
</dbReference>